<dbReference type="AlphaFoldDB" id="A0A397UQH0"/>
<dbReference type="OrthoDB" id="2464391at2759"/>
<comment type="caution">
    <text evidence="1">The sequence shown here is derived from an EMBL/GenBank/DDBJ whole genome shotgun (WGS) entry which is preliminary data.</text>
</comment>
<protein>
    <submittedName>
        <fullName evidence="1">Uncharacterized protein</fullName>
    </submittedName>
</protein>
<dbReference type="Proteomes" id="UP000266673">
    <property type="component" value="Unassembled WGS sequence"/>
</dbReference>
<evidence type="ECO:0000313" key="1">
    <source>
        <dbReference type="EMBL" id="RIB12450.1"/>
    </source>
</evidence>
<reference evidence="1 2" key="1">
    <citation type="submission" date="2018-06" db="EMBL/GenBank/DDBJ databases">
        <title>Comparative genomics reveals the genomic features of Rhizophagus irregularis, R. cerebriforme, R. diaphanum and Gigaspora rosea, and their symbiotic lifestyle signature.</title>
        <authorList>
            <person name="Morin E."/>
            <person name="San Clemente H."/>
            <person name="Chen E.C.H."/>
            <person name="De La Providencia I."/>
            <person name="Hainaut M."/>
            <person name="Kuo A."/>
            <person name="Kohler A."/>
            <person name="Murat C."/>
            <person name="Tang N."/>
            <person name="Roy S."/>
            <person name="Loubradou J."/>
            <person name="Henrissat B."/>
            <person name="Grigoriev I.V."/>
            <person name="Corradi N."/>
            <person name="Roux C."/>
            <person name="Martin F.M."/>
        </authorList>
    </citation>
    <scope>NUCLEOTIDE SEQUENCE [LARGE SCALE GENOMIC DNA]</scope>
    <source>
        <strain evidence="1 2">DAOM 194757</strain>
    </source>
</reference>
<proteinExistence type="predicted"/>
<evidence type="ECO:0000313" key="2">
    <source>
        <dbReference type="Proteomes" id="UP000266673"/>
    </source>
</evidence>
<name>A0A397UQH0_9GLOM</name>
<dbReference type="EMBL" id="QKWP01001023">
    <property type="protein sequence ID" value="RIB12450.1"/>
    <property type="molecule type" value="Genomic_DNA"/>
</dbReference>
<sequence length="168" mass="19310">MQNGEESRYWPREKFGRARDQFEYDEWCKVGRILDNALVNRDWEMRGKVRNVAATRAFTLRVAKREGWNVAARIRDLLDDDPMEVFFQEKLASARQSARNNCPRWDGESEISGAFFPNGPGEMGGMASNPMAHWSMPGQQYFQQPGQPGFVPGGIFTYRSMLPYPSAY</sequence>
<keyword evidence="2" id="KW-1185">Reference proteome</keyword>
<accession>A0A397UQH0</accession>
<gene>
    <name evidence="1" type="ORF">C2G38_24343</name>
</gene>
<organism evidence="1 2">
    <name type="scientific">Gigaspora rosea</name>
    <dbReference type="NCBI Taxonomy" id="44941"/>
    <lineage>
        <taxon>Eukaryota</taxon>
        <taxon>Fungi</taxon>
        <taxon>Fungi incertae sedis</taxon>
        <taxon>Mucoromycota</taxon>
        <taxon>Glomeromycotina</taxon>
        <taxon>Glomeromycetes</taxon>
        <taxon>Diversisporales</taxon>
        <taxon>Gigasporaceae</taxon>
        <taxon>Gigaspora</taxon>
    </lineage>
</organism>